<name>A0A1D1Y2D4_9ARAE</name>
<dbReference type="GO" id="GO:0016874">
    <property type="term" value="F:ligase activity"/>
    <property type="evidence" value="ECO:0007669"/>
    <property type="project" value="UniProtKB-KW"/>
</dbReference>
<sequence>MRQNERELERTFDRNGCELLKKSSDFNKLKLSSRYAVKSTEILEKDESENNYNLRKKRNIDYNEERTIKRQHRDAITMPSPCSPELHPLPVNDSFLENKDEEEDEDGVIIIDDVDELRFEEGDPTNDLKIGDTNITQLFRQYQNESLKIAKTGGLLVESNVHEILSLSSIFLLTLGSHPNMMIDIFSSPLLDEIYKTMVLTQQIELDSECELKLRIATKKVIKESCECAVDWLWYELSNDKTLKKNLGTVFLRVFEIVTYDKN</sequence>
<protein>
    <submittedName>
        <fullName evidence="1">DNA ligase</fullName>
    </submittedName>
</protein>
<evidence type="ECO:0000313" key="2">
    <source>
        <dbReference type="EMBL" id="JAT55324.1"/>
    </source>
</evidence>
<dbReference type="EMBL" id="GDJX01019127">
    <property type="protein sequence ID" value="JAT48809.1"/>
    <property type="molecule type" value="Transcribed_RNA"/>
</dbReference>
<keyword evidence="1" id="KW-0436">Ligase</keyword>
<reference evidence="1" key="1">
    <citation type="submission" date="2015-07" db="EMBL/GenBank/DDBJ databases">
        <title>Transcriptome Assembly of Anthurium amnicola.</title>
        <authorList>
            <person name="Suzuki J."/>
        </authorList>
    </citation>
    <scope>NUCLEOTIDE SEQUENCE</scope>
</reference>
<evidence type="ECO:0000313" key="1">
    <source>
        <dbReference type="EMBL" id="JAT48809.1"/>
    </source>
</evidence>
<accession>A0A1D1Y2D4</accession>
<dbReference type="AlphaFoldDB" id="A0A1D1Y2D4"/>
<proteinExistence type="predicted"/>
<organism evidence="1">
    <name type="scientific">Anthurium amnicola</name>
    <dbReference type="NCBI Taxonomy" id="1678845"/>
    <lineage>
        <taxon>Eukaryota</taxon>
        <taxon>Viridiplantae</taxon>
        <taxon>Streptophyta</taxon>
        <taxon>Embryophyta</taxon>
        <taxon>Tracheophyta</taxon>
        <taxon>Spermatophyta</taxon>
        <taxon>Magnoliopsida</taxon>
        <taxon>Liliopsida</taxon>
        <taxon>Araceae</taxon>
        <taxon>Pothoideae</taxon>
        <taxon>Potheae</taxon>
        <taxon>Anthurium</taxon>
    </lineage>
</organism>
<gene>
    <name evidence="1" type="primary">lig_1</name>
    <name evidence="2" type="synonym">lig_7</name>
    <name evidence="2" type="ORF">g.73777</name>
    <name evidence="1" type="ORF">g.73779</name>
</gene>
<dbReference type="EMBL" id="GDJX01012612">
    <property type="protein sequence ID" value="JAT55324.1"/>
    <property type="molecule type" value="Transcribed_RNA"/>
</dbReference>